<dbReference type="PANTHER" id="PTHR24055">
    <property type="entry name" value="MITOGEN-ACTIVATED PROTEIN KINASE"/>
    <property type="match status" value="1"/>
</dbReference>
<dbReference type="InterPro" id="IPR011009">
    <property type="entry name" value="Kinase-like_dom_sf"/>
</dbReference>
<proteinExistence type="predicted"/>
<accession>A0A9E7L0D2</accession>
<organism evidence="4 5">
    <name type="scientific">Musa troglodytarum</name>
    <name type="common">fe'i banana</name>
    <dbReference type="NCBI Taxonomy" id="320322"/>
    <lineage>
        <taxon>Eukaryota</taxon>
        <taxon>Viridiplantae</taxon>
        <taxon>Streptophyta</taxon>
        <taxon>Embryophyta</taxon>
        <taxon>Tracheophyta</taxon>
        <taxon>Spermatophyta</taxon>
        <taxon>Magnoliopsida</taxon>
        <taxon>Liliopsida</taxon>
        <taxon>Zingiberales</taxon>
        <taxon>Musaceae</taxon>
        <taxon>Musa</taxon>
    </lineage>
</organism>
<feature type="domain" description="Protein kinase" evidence="3">
    <location>
        <begin position="1"/>
        <end position="201"/>
    </location>
</feature>
<dbReference type="SMART" id="SM00220">
    <property type="entry name" value="S_TKc"/>
    <property type="match status" value="1"/>
</dbReference>
<dbReference type="GO" id="GO:0004672">
    <property type="term" value="F:protein kinase activity"/>
    <property type="evidence" value="ECO:0007669"/>
    <property type="project" value="InterPro"/>
</dbReference>
<dbReference type="PROSITE" id="PS50011">
    <property type="entry name" value="PROTEIN_KINASE_DOM"/>
    <property type="match status" value="1"/>
</dbReference>
<dbReference type="SUPFAM" id="SSF56112">
    <property type="entry name" value="Protein kinase-like (PK-like)"/>
    <property type="match status" value="1"/>
</dbReference>
<dbReference type="OrthoDB" id="1854885at2759"/>
<gene>
    <name evidence="4" type="ORF">MUK42_26291</name>
</gene>
<evidence type="ECO:0000313" key="4">
    <source>
        <dbReference type="EMBL" id="URE41183.1"/>
    </source>
</evidence>
<name>A0A9E7L0D2_9LILI</name>
<keyword evidence="5" id="KW-1185">Reference proteome</keyword>
<keyword evidence="2" id="KW-0067">ATP-binding</keyword>
<dbReference type="AlphaFoldDB" id="A0A9E7L0D2"/>
<dbReference type="Proteomes" id="UP001055439">
    <property type="component" value="Chromosome 8"/>
</dbReference>
<dbReference type="EMBL" id="CP097510">
    <property type="protein sequence ID" value="URE41183.1"/>
    <property type="molecule type" value="Genomic_DNA"/>
</dbReference>
<keyword evidence="1" id="KW-0547">Nucleotide-binding</keyword>
<evidence type="ECO:0000259" key="3">
    <source>
        <dbReference type="PROSITE" id="PS50011"/>
    </source>
</evidence>
<reference evidence="4" key="1">
    <citation type="submission" date="2022-05" db="EMBL/GenBank/DDBJ databases">
        <title>The Musa troglodytarum L. genome provides insights into the mechanism of non-climacteric behaviour and enrichment of carotenoids.</title>
        <authorList>
            <person name="Wang J."/>
        </authorList>
    </citation>
    <scope>NUCLEOTIDE SEQUENCE</scope>
    <source>
        <tissue evidence="4">Leaf</tissue>
    </source>
</reference>
<sequence length="360" mass="41050">MEKYKLIKEIGDGTCGNVYKALNRENSEIVAIKKMKRKFYFWEECMNLREAKDHNLYQVMRDRQTPFTEGEIRSLMSQVLQGLAYMHKNGYFHRDLKPDMWAVGAILAELFMLSPLFPGESEIDQIYRICTILGTPDISVWPEGMVLERSVYFNFFQFQPANLSDIIPSASLEAIDLILQLCSWDPQRRPTAEQSLQHPFFHVGTWVPCPLQDSSQLKKKPAGDKPKLELNLWDFGTESDDCFLGLTLAVKPSIPDRDVGNHVLQQPREDFLLYTRYQDHSSQSVLWPLLSSDHNINDVRNISSVPSPYMLSSQASLMTVGVPESSAFAFPAVQPNLLDNSAFGPMMSLSSPIQPCRLFE</sequence>
<dbReference type="GO" id="GO:0005524">
    <property type="term" value="F:ATP binding"/>
    <property type="evidence" value="ECO:0007669"/>
    <property type="project" value="UniProtKB-KW"/>
</dbReference>
<evidence type="ECO:0000256" key="2">
    <source>
        <dbReference type="ARBA" id="ARBA00022840"/>
    </source>
</evidence>
<dbReference type="Gene3D" id="1.10.510.10">
    <property type="entry name" value="Transferase(Phosphotransferase) domain 1"/>
    <property type="match status" value="2"/>
</dbReference>
<dbReference type="InterPro" id="IPR050117">
    <property type="entry name" value="MAPK"/>
</dbReference>
<dbReference type="InterPro" id="IPR000719">
    <property type="entry name" value="Prot_kinase_dom"/>
</dbReference>
<evidence type="ECO:0000256" key="1">
    <source>
        <dbReference type="ARBA" id="ARBA00022741"/>
    </source>
</evidence>
<dbReference type="Pfam" id="PF00069">
    <property type="entry name" value="Pkinase"/>
    <property type="match status" value="2"/>
</dbReference>
<evidence type="ECO:0000313" key="5">
    <source>
        <dbReference type="Proteomes" id="UP001055439"/>
    </source>
</evidence>
<dbReference type="Gene3D" id="3.30.200.20">
    <property type="entry name" value="Phosphorylase Kinase, domain 1"/>
    <property type="match status" value="1"/>
</dbReference>
<protein>
    <submittedName>
        <fullName evidence="4">PPR repeat</fullName>
    </submittedName>
</protein>